<protein>
    <submittedName>
        <fullName evidence="1">Uncharacterized protein</fullName>
    </submittedName>
</protein>
<keyword evidence="2" id="KW-1185">Reference proteome</keyword>
<dbReference type="AlphaFoldDB" id="A0A8X6NTR9"/>
<comment type="caution">
    <text evidence="1">The sequence shown here is derived from an EMBL/GenBank/DDBJ whole genome shotgun (WGS) entry which is preliminary data.</text>
</comment>
<proteinExistence type="predicted"/>
<dbReference type="EMBL" id="BMAW01061715">
    <property type="protein sequence ID" value="GFT32562.1"/>
    <property type="molecule type" value="Genomic_DNA"/>
</dbReference>
<evidence type="ECO:0000313" key="1">
    <source>
        <dbReference type="EMBL" id="GFT32562.1"/>
    </source>
</evidence>
<sequence>MTTTYVVTFTKSIDTEARLRRYEPLLAKAENLWLAGHVSELRSDIQVYYFQPLGCGTKQCKRISFVHNSRERSTLVALPSAFSEDEEQLGYSHGILGYFIVRNMLITCLAEK</sequence>
<organism evidence="1 2">
    <name type="scientific">Nephila pilipes</name>
    <name type="common">Giant wood spider</name>
    <name type="synonym">Nephila maculata</name>
    <dbReference type="NCBI Taxonomy" id="299642"/>
    <lineage>
        <taxon>Eukaryota</taxon>
        <taxon>Metazoa</taxon>
        <taxon>Ecdysozoa</taxon>
        <taxon>Arthropoda</taxon>
        <taxon>Chelicerata</taxon>
        <taxon>Arachnida</taxon>
        <taxon>Araneae</taxon>
        <taxon>Araneomorphae</taxon>
        <taxon>Entelegynae</taxon>
        <taxon>Araneoidea</taxon>
        <taxon>Nephilidae</taxon>
        <taxon>Nephila</taxon>
    </lineage>
</organism>
<dbReference type="Proteomes" id="UP000887013">
    <property type="component" value="Unassembled WGS sequence"/>
</dbReference>
<gene>
    <name evidence="1" type="ORF">NPIL_530841</name>
</gene>
<reference evidence="1" key="1">
    <citation type="submission" date="2020-08" db="EMBL/GenBank/DDBJ databases">
        <title>Multicomponent nature underlies the extraordinary mechanical properties of spider dragline silk.</title>
        <authorList>
            <person name="Kono N."/>
            <person name="Nakamura H."/>
            <person name="Mori M."/>
            <person name="Yoshida Y."/>
            <person name="Ohtoshi R."/>
            <person name="Malay A.D."/>
            <person name="Moran D.A.P."/>
            <person name="Tomita M."/>
            <person name="Numata K."/>
            <person name="Arakawa K."/>
        </authorList>
    </citation>
    <scope>NUCLEOTIDE SEQUENCE</scope>
</reference>
<name>A0A8X6NTR9_NEPPI</name>
<accession>A0A8X6NTR9</accession>
<evidence type="ECO:0000313" key="2">
    <source>
        <dbReference type="Proteomes" id="UP000887013"/>
    </source>
</evidence>